<feature type="compositionally biased region" description="Polar residues" evidence="1">
    <location>
        <begin position="50"/>
        <end position="87"/>
    </location>
</feature>
<evidence type="ECO:0000256" key="1">
    <source>
        <dbReference type="SAM" id="MobiDB-lite"/>
    </source>
</evidence>
<dbReference type="RefSeq" id="WP_209551084.1">
    <property type="nucleotide sequence ID" value="NZ_QFAY01000008.1"/>
</dbReference>
<evidence type="ECO:0000313" key="3">
    <source>
        <dbReference type="EMBL" id="MBP2620691.1"/>
    </source>
</evidence>
<evidence type="ECO:0000256" key="2">
    <source>
        <dbReference type="SAM" id="Phobius"/>
    </source>
</evidence>
<name>A0ABS5AW51_9STRE</name>
<feature type="transmembrane region" description="Helical" evidence="2">
    <location>
        <begin position="121"/>
        <end position="143"/>
    </location>
</feature>
<dbReference type="Proteomes" id="UP001519349">
    <property type="component" value="Unassembled WGS sequence"/>
</dbReference>
<keyword evidence="4" id="KW-1185">Reference proteome</keyword>
<keyword evidence="2" id="KW-1133">Transmembrane helix</keyword>
<keyword evidence="2" id="KW-0472">Membrane</keyword>
<gene>
    <name evidence="3" type="ORF">DHL47_04930</name>
</gene>
<protein>
    <submittedName>
        <fullName evidence="3">Uncharacterized protein</fullName>
    </submittedName>
</protein>
<feature type="region of interest" description="Disordered" evidence="1">
    <location>
        <begin position="1"/>
        <end position="98"/>
    </location>
</feature>
<proteinExistence type="predicted"/>
<accession>A0ABS5AW51</accession>
<comment type="caution">
    <text evidence="3">The sequence shown here is derived from an EMBL/GenBank/DDBJ whole genome shotgun (WGS) entry which is preliminary data.</text>
</comment>
<keyword evidence="2" id="KW-0812">Transmembrane</keyword>
<sequence>MTEQNKAQEASLDGAAPNPPQPQMSETGQFSAASVGSQPPQAAVGGPEMMNTNQDFGAQQPTVEAFYTQTPQQNGWPQAPFQESPSPGFNPAGQNDAGLQQTANFSDQLGQKPQKNQTGKWIGFLGIGLAAGLFLGGLGGYFLNDFMSGGSTQLVSTKNVRKGQQTNFAAYVAQSEDDVYEWKMKDFEKLNFHHIDDDGLTPDQVIEQFGLASNVTFQEEGLSLSWLPDSGYTSLTFVKDEDGVYRLNGMHAMPGSDDYDRKVSDQITEKLKTGDKETGEGGSSFTELVKEFPEYRSISVFGDGELAPEMQINYETSSSKELNLIFIRQEDGRYLLSNILK</sequence>
<organism evidence="3 4">
    <name type="scientific">Streptococcus panodentis</name>
    <dbReference type="NCBI Taxonomy" id="1581472"/>
    <lineage>
        <taxon>Bacteria</taxon>
        <taxon>Bacillati</taxon>
        <taxon>Bacillota</taxon>
        <taxon>Bacilli</taxon>
        <taxon>Lactobacillales</taxon>
        <taxon>Streptococcaceae</taxon>
        <taxon>Streptococcus</taxon>
    </lineage>
</organism>
<feature type="compositionally biased region" description="Polar residues" evidence="1">
    <location>
        <begin position="23"/>
        <end position="40"/>
    </location>
</feature>
<reference evidence="3 4" key="1">
    <citation type="submission" date="2018-05" db="EMBL/GenBank/DDBJ databases">
        <title>Draft genome sequence of Streptococcus panodentis CCUG 70867T.</title>
        <authorList>
            <person name="Salva-Serra F."/>
            <person name="Mendez V."/>
            <person name="Jaen-Luchoro D."/>
            <person name="Gonzales-Siles L."/>
            <person name="Karlsson R."/>
            <person name="Engstrom-Jakobsson H."/>
            <person name="Busquets A."/>
            <person name="Gomila M."/>
            <person name="Pineiro-Iglesias B."/>
            <person name="Bennasar-Figueras A."/>
            <person name="Seeger M."/>
            <person name="Moore E."/>
        </authorList>
    </citation>
    <scope>NUCLEOTIDE SEQUENCE [LARGE SCALE GENOMIC DNA]</scope>
    <source>
        <strain evidence="3 4">CCUG 70867</strain>
    </source>
</reference>
<evidence type="ECO:0000313" key="4">
    <source>
        <dbReference type="Proteomes" id="UP001519349"/>
    </source>
</evidence>
<dbReference type="EMBL" id="QFAY01000008">
    <property type="protein sequence ID" value="MBP2620691.1"/>
    <property type="molecule type" value="Genomic_DNA"/>
</dbReference>